<keyword evidence="1" id="KW-0732">Signal</keyword>
<feature type="signal peptide" evidence="1">
    <location>
        <begin position="1"/>
        <end position="22"/>
    </location>
</feature>
<feature type="chain" id="PRO_5004719322" evidence="1">
    <location>
        <begin position="23"/>
        <end position="179"/>
    </location>
</feature>
<evidence type="ECO:0000313" key="2">
    <source>
        <dbReference type="EMBL" id="ESP94369.1"/>
    </source>
</evidence>
<sequence>MKLVKPLTLLVCLLCLSYESSAAVKGKYVYATSWDDGYFLDPYHETISGFESNVNKEMGLCTDTTERRVPGKLVGKKCYVEWKGREYSNSEFFLLREGQGYFKLLTPYNKSDIMKKGITPGSYDEGNPVYHCRIQSQADRIDLLGKYNPSRNGCYYGIWGTHFRSVNDPTVTLSVFVAR</sequence>
<dbReference type="InterPro" id="IPR006616">
    <property type="entry name" value="DM9_repeat"/>
</dbReference>
<protein>
    <submittedName>
        <fullName evidence="2">Uncharacterized protein</fullName>
    </submittedName>
</protein>
<gene>
    <name evidence="2" type="ORF">PL2TA16_00369</name>
</gene>
<reference evidence="3" key="1">
    <citation type="journal article" date="2014" name="Nat. Chem. Biol.">
        <title>Biosynthesis of polybrominated aromatic organic compounds by marine bacteria.</title>
        <authorList>
            <person name="Agarwal V."/>
            <person name="El Gamal A.A."/>
            <person name="Yamanaka K."/>
            <person name="Poth D."/>
            <person name="Kersten R.D."/>
            <person name="Schorn M."/>
            <person name="Allen E.E."/>
            <person name="Moore B.S."/>
        </authorList>
    </citation>
    <scope>NUCLEOTIDE SEQUENCE [LARGE SCALE GENOMIC DNA]</scope>
    <source>
        <strain evidence="3">2ta16</strain>
    </source>
</reference>
<dbReference type="RefSeq" id="WP_023397757.1">
    <property type="nucleotide sequence ID" value="NZ_AUSV01000013.1"/>
</dbReference>
<evidence type="ECO:0000256" key="1">
    <source>
        <dbReference type="SAM" id="SignalP"/>
    </source>
</evidence>
<accession>V4I2E1</accession>
<dbReference type="PATRIC" id="fig|1353533.3.peg.793"/>
<comment type="caution">
    <text evidence="2">The sequence shown here is derived from an EMBL/GenBank/DDBJ whole genome shotgun (WGS) entry which is preliminary data.</text>
</comment>
<organism evidence="2 3">
    <name type="scientific">Pseudoalteromonas luteoviolacea (strain 2ta16)</name>
    <dbReference type="NCBI Taxonomy" id="1353533"/>
    <lineage>
        <taxon>Bacteria</taxon>
        <taxon>Pseudomonadati</taxon>
        <taxon>Pseudomonadota</taxon>
        <taxon>Gammaproteobacteria</taxon>
        <taxon>Alteromonadales</taxon>
        <taxon>Pseudoalteromonadaceae</taxon>
        <taxon>Pseudoalteromonas</taxon>
    </lineage>
</organism>
<evidence type="ECO:0000313" key="3">
    <source>
        <dbReference type="Proteomes" id="UP000017820"/>
    </source>
</evidence>
<dbReference type="Pfam" id="PF11901">
    <property type="entry name" value="DM9"/>
    <property type="match status" value="1"/>
</dbReference>
<name>V4I2E1_PSEL2</name>
<dbReference type="EMBL" id="AUSV01000013">
    <property type="protein sequence ID" value="ESP94369.1"/>
    <property type="molecule type" value="Genomic_DNA"/>
</dbReference>
<dbReference type="AlphaFoldDB" id="V4I2E1"/>
<proteinExistence type="predicted"/>
<dbReference type="Proteomes" id="UP000017820">
    <property type="component" value="Unassembled WGS sequence"/>
</dbReference>